<dbReference type="VEuPathDB" id="FungiDB:M747DRAFT_361385"/>
<dbReference type="Pfam" id="PF13088">
    <property type="entry name" value="BNR_2"/>
    <property type="match status" value="1"/>
</dbReference>
<dbReference type="OMA" id="NPNAGIC"/>
<name>A0A117DZ82_ASPNG</name>
<protein>
    <submittedName>
        <fullName evidence="2">Glycosyl hydrolase BNR repeat-containing protein</fullName>
    </submittedName>
</protein>
<dbReference type="CDD" id="cd15482">
    <property type="entry name" value="Sialidase_non-viral"/>
    <property type="match status" value="1"/>
</dbReference>
<dbReference type="Gene3D" id="2.120.10.10">
    <property type="match status" value="1"/>
</dbReference>
<dbReference type="PANTHER" id="PTHR43752:SF2">
    <property type="entry name" value="BNR_ASP-BOX REPEAT FAMILY PROTEIN"/>
    <property type="match status" value="1"/>
</dbReference>
<proteinExistence type="predicted"/>
<dbReference type="SUPFAM" id="SSF50939">
    <property type="entry name" value="Sialidases"/>
    <property type="match status" value="1"/>
</dbReference>
<gene>
    <name evidence="2" type="ORF">ABL_03730</name>
</gene>
<keyword evidence="2" id="KW-0378">Hydrolase</keyword>
<dbReference type="VEuPathDB" id="FungiDB:ASPNIDRAFT2_1173330"/>
<sequence length="406" mass="45517">MAAIFPSDSSIRSVDKPYFYREAYLPAPTVQSHASNLLRMPNGDLLCAWFGGSLEGKPDISIYLSRLRCGESEWTEASKMTHDNTRSEQNPVLFHAPTGKLWLLYTSQHAGDQDTAIVKYRVSTDSGTTWGDEKVLFHDTGTFIRQPVVVLEDGAWVVPVFKCRVQPGERWLGNDDISCIRVSRDQGRSWSESEIPESTGCVHMEIQRLKDGSYLGMFRSRWADNVYLATSSDGLVWSAPQPTPLPNPNAGICFDVLPSGRVVLVYNHSSKRDALGRRQGLYDDIADGVDERKNQASAKDGRESFWGSPRAPLCVAWSDDKGSTWKHRILEEGDGYCLTNNSERKLNRELSYPSMICADGTIHIAYTFWRQRIKYVQLKEDFFDDGPAGWLSGSIRRISTGLGLTG</sequence>
<organism evidence="2 3">
    <name type="scientific">Aspergillus niger</name>
    <dbReference type="NCBI Taxonomy" id="5061"/>
    <lineage>
        <taxon>Eukaryota</taxon>
        <taxon>Fungi</taxon>
        <taxon>Dikarya</taxon>
        <taxon>Ascomycota</taxon>
        <taxon>Pezizomycotina</taxon>
        <taxon>Eurotiomycetes</taxon>
        <taxon>Eurotiomycetidae</taxon>
        <taxon>Eurotiales</taxon>
        <taxon>Aspergillaceae</taxon>
        <taxon>Aspergillus</taxon>
        <taxon>Aspergillus subgen. Circumdati</taxon>
    </lineage>
</organism>
<dbReference type="PANTHER" id="PTHR43752">
    <property type="entry name" value="BNR/ASP-BOX REPEAT FAMILY PROTEIN"/>
    <property type="match status" value="1"/>
</dbReference>
<dbReference type="GO" id="GO:0016787">
    <property type="term" value="F:hydrolase activity"/>
    <property type="evidence" value="ECO:0007669"/>
    <property type="project" value="UniProtKB-KW"/>
</dbReference>
<comment type="caution">
    <text evidence="2">The sequence shown here is derived from an EMBL/GenBank/DDBJ whole genome shotgun (WGS) entry which is preliminary data.</text>
</comment>
<accession>A0A117DZ82</accession>
<dbReference type="PaxDb" id="5061-CADANGAP00011878"/>
<feature type="domain" description="Sialidase" evidence="1">
    <location>
        <begin position="43"/>
        <end position="364"/>
    </location>
</feature>
<dbReference type="Proteomes" id="UP000068243">
    <property type="component" value="Unassembled WGS sequence"/>
</dbReference>
<dbReference type="InterPro" id="IPR036278">
    <property type="entry name" value="Sialidase_sf"/>
</dbReference>
<evidence type="ECO:0000313" key="3">
    <source>
        <dbReference type="Proteomes" id="UP000068243"/>
    </source>
</evidence>
<reference evidence="3" key="1">
    <citation type="journal article" date="2016" name="Genome Announc.">
        <title>Draft genome sequence of Aspergillus niger strain An76.</title>
        <authorList>
            <person name="Gong W."/>
            <person name="Cheng Z."/>
            <person name="Zhang H."/>
            <person name="Liu L."/>
            <person name="Gao P."/>
            <person name="Wang L."/>
        </authorList>
    </citation>
    <scope>NUCLEOTIDE SEQUENCE [LARGE SCALE GENOMIC DNA]</scope>
    <source>
        <strain evidence="3">An76</strain>
    </source>
</reference>
<dbReference type="InterPro" id="IPR011040">
    <property type="entry name" value="Sialidase"/>
</dbReference>
<dbReference type="OrthoDB" id="504663at2759"/>
<dbReference type="EMBL" id="BCMY01000005">
    <property type="protein sequence ID" value="GAQ40643.1"/>
    <property type="molecule type" value="Genomic_DNA"/>
</dbReference>
<evidence type="ECO:0000313" key="2">
    <source>
        <dbReference type="EMBL" id="GAQ40643.1"/>
    </source>
</evidence>
<dbReference type="VEuPathDB" id="FungiDB:ATCC64974_29570"/>
<evidence type="ECO:0000259" key="1">
    <source>
        <dbReference type="Pfam" id="PF13088"/>
    </source>
</evidence>
<dbReference type="VEuPathDB" id="FungiDB:An15g04260"/>
<dbReference type="AlphaFoldDB" id="A0A117DZ82"/>